<reference evidence="1 2" key="1">
    <citation type="submission" date="2022-07" db="EMBL/GenBank/DDBJ databases">
        <title>Methylomonas rivi sp. nov., Methylomonas rosea sp. nov., Methylomonas aureus sp. nov. and Methylomonas subterranea sp. nov., four novel methanotrophs isolated from a freshwater creek and the deep terrestrial subsurface.</title>
        <authorList>
            <person name="Abin C."/>
            <person name="Sankaranarayanan K."/>
            <person name="Garner C."/>
            <person name="Sindelar R."/>
            <person name="Kotary K."/>
            <person name="Garner R."/>
            <person name="Barclay S."/>
            <person name="Lawson P."/>
            <person name="Krumholz L."/>
        </authorList>
    </citation>
    <scope>NUCLEOTIDE SEQUENCE [LARGE SCALE GENOMIC DNA]</scope>
    <source>
        <strain evidence="1 2">WSC-6</strain>
    </source>
</reference>
<sequence length="306" mass="34765">SMTTNGPHIKIQASPFFLLSRSVEQSDSDIKETAKLFADQIIPAGVAVHLCADVQGYIPPADLDSRMTMRARRVMRNSGIQSFEFDASDAVMVYGKSQSFTFGKADSLQFAAYDKGKAVKDKNELALWLPVWAQSDQFDADYSVWRFEARFHHSVVEQFARGSGFKALSLSDLAPHLSGLWAYALNNFRFDDSPTYINPFWQWLRDDLHFYHVQKLDIKYQRAYKAAILDGHPSDKSVSICFGQLCSIYRKKKLSIDQAADCLFYSGLWDLLCSMYQKRGKTPDDVLLVLAEKIESPRVHKFKKAA</sequence>
<name>A0ABT1U8H0_9GAMM</name>
<proteinExistence type="predicted"/>
<evidence type="ECO:0000313" key="1">
    <source>
        <dbReference type="EMBL" id="MCQ8130156.1"/>
    </source>
</evidence>
<protein>
    <submittedName>
        <fullName evidence="1">Uncharacterized protein</fullName>
    </submittedName>
</protein>
<feature type="non-terminal residue" evidence="1">
    <location>
        <position position="1"/>
    </location>
</feature>
<organism evidence="1 2">
    <name type="scientific">Methylomonas rivi</name>
    <dbReference type="NCBI Taxonomy" id="2952226"/>
    <lineage>
        <taxon>Bacteria</taxon>
        <taxon>Pseudomonadati</taxon>
        <taxon>Pseudomonadota</taxon>
        <taxon>Gammaproteobacteria</taxon>
        <taxon>Methylococcales</taxon>
        <taxon>Methylococcaceae</taxon>
        <taxon>Methylomonas</taxon>
    </lineage>
</organism>
<comment type="caution">
    <text evidence="1">The sequence shown here is derived from an EMBL/GenBank/DDBJ whole genome shotgun (WGS) entry which is preliminary data.</text>
</comment>
<accession>A0ABT1U8H0</accession>
<dbReference type="Proteomes" id="UP001524586">
    <property type="component" value="Unassembled WGS sequence"/>
</dbReference>
<dbReference type="EMBL" id="JANIBK010000130">
    <property type="protein sequence ID" value="MCQ8130156.1"/>
    <property type="molecule type" value="Genomic_DNA"/>
</dbReference>
<keyword evidence="2" id="KW-1185">Reference proteome</keyword>
<gene>
    <name evidence="1" type="ORF">NP596_16985</name>
</gene>
<evidence type="ECO:0000313" key="2">
    <source>
        <dbReference type="Proteomes" id="UP001524586"/>
    </source>
</evidence>
<dbReference type="RefSeq" id="WP_256616581.1">
    <property type="nucleotide sequence ID" value="NZ_JANIBK010000130.1"/>
</dbReference>